<feature type="transmembrane region" description="Helical" evidence="1">
    <location>
        <begin position="21"/>
        <end position="46"/>
    </location>
</feature>
<keyword evidence="1" id="KW-0472">Membrane</keyword>
<evidence type="ECO:0000313" key="3">
    <source>
        <dbReference type="Proteomes" id="UP000465846"/>
    </source>
</evidence>
<keyword evidence="1" id="KW-0812">Transmembrane</keyword>
<protein>
    <submittedName>
        <fullName evidence="2">Transposase</fullName>
    </submittedName>
</protein>
<accession>A0A6C0UQ36</accession>
<evidence type="ECO:0000256" key="1">
    <source>
        <dbReference type="SAM" id="Phobius"/>
    </source>
</evidence>
<dbReference type="AlphaFoldDB" id="A0A6C0UQ36"/>
<sequence length="77" mass="8569">MAVEKLRLSLRTIDLEPPNQTFIVGTVVSIVGFVVAAIVMTVSPWATSGSKIYAVILYPFMVLVPKECWDRVYPDPE</sequence>
<dbReference type="EMBL" id="CP048739">
    <property type="protein sequence ID" value="QIB75989.1"/>
    <property type="molecule type" value="Genomic_DNA"/>
</dbReference>
<dbReference type="Proteomes" id="UP000465846">
    <property type="component" value="Chromosome"/>
</dbReference>
<name>A0A6C0UQ36_9EURY</name>
<gene>
    <name evidence="2" type="ORF">G3I44_17920</name>
</gene>
<proteinExistence type="predicted"/>
<reference evidence="2 3" key="1">
    <citation type="submission" date="2020-02" db="EMBL/GenBank/DDBJ databases">
        <title>Whole genome sequence of Halogeometricum borinquense strain wsp4.</title>
        <authorList>
            <person name="Verma D.K."/>
            <person name="Gopal K."/>
            <person name="Prasad E.S."/>
        </authorList>
    </citation>
    <scope>NUCLEOTIDE SEQUENCE [LARGE SCALE GENOMIC DNA]</scope>
    <source>
        <strain evidence="3">wsp4</strain>
    </source>
</reference>
<evidence type="ECO:0000313" key="2">
    <source>
        <dbReference type="EMBL" id="QIB75989.1"/>
    </source>
</evidence>
<organism evidence="2 3">
    <name type="scientific">Halogeometricum borinquense</name>
    <dbReference type="NCBI Taxonomy" id="60847"/>
    <lineage>
        <taxon>Archaea</taxon>
        <taxon>Methanobacteriati</taxon>
        <taxon>Methanobacteriota</taxon>
        <taxon>Stenosarchaea group</taxon>
        <taxon>Halobacteria</taxon>
        <taxon>Halobacteriales</taxon>
        <taxon>Haloferacaceae</taxon>
        <taxon>Halogeometricum</taxon>
    </lineage>
</organism>
<keyword evidence="1" id="KW-1133">Transmembrane helix</keyword>